<dbReference type="RefSeq" id="WP_190192519.1">
    <property type="nucleotide sequence ID" value="NZ_BMVU01000027.1"/>
</dbReference>
<dbReference type="InterPro" id="IPR000119">
    <property type="entry name" value="Hist_DNA-bd"/>
</dbReference>
<sequence>MDKSELIEATARKTGDGGTALAHEDVERVIDALFGTVERSGAIAEALKGGDAVTVLSFGSFHAENGAPVLRPDKAVAEFLREETRR</sequence>
<evidence type="ECO:0008006" key="3">
    <source>
        <dbReference type="Google" id="ProtNLM"/>
    </source>
</evidence>
<dbReference type="Gene3D" id="4.10.520.10">
    <property type="entry name" value="IHF-like DNA-binding proteins"/>
    <property type="match status" value="1"/>
</dbReference>
<dbReference type="Pfam" id="PF00216">
    <property type="entry name" value="Bac_DNA_binding"/>
    <property type="match status" value="1"/>
</dbReference>
<dbReference type="EMBL" id="BMVU01000027">
    <property type="protein sequence ID" value="GGX89803.1"/>
    <property type="molecule type" value="Genomic_DNA"/>
</dbReference>
<name>A0A918NRS0_9ACTN</name>
<dbReference type="SUPFAM" id="SSF47729">
    <property type="entry name" value="IHF-like DNA-binding proteins"/>
    <property type="match status" value="1"/>
</dbReference>
<dbReference type="GO" id="GO:0003677">
    <property type="term" value="F:DNA binding"/>
    <property type="evidence" value="ECO:0007669"/>
    <property type="project" value="InterPro"/>
</dbReference>
<dbReference type="AlphaFoldDB" id="A0A918NRS0"/>
<accession>A0A918NRS0</accession>
<proteinExistence type="predicted"/>
<dbReference type="GO" id="GO:0030527">
    <property type="term" value="F:structural constituent of chromatin"/>
    <property type="evidence" value="ECO:0007669"/>
    <property type="project" value="InterPro"/>
</dbReference>
<protein>
    <recommendedName>
        <fullName evidence="3">DNA-binding protein</fullName>
    </recommendedName>
</protein>
<reference evidence="1" key="2">
    <citation type="submission" date="2020-09" db="EMBL/GenBank/DDBJ databases">
        <authorList>
            <person name="Sun Q."/>
            <person name="Ohkuma M."/>
        </authorList>
    </citation>
    <scope>NUCLEOTIDE SEQUENCE</scope>
    <source>
        <strain evidence="1">JCM 4790</strain>
    </source>
</reference>
<evidence type="ECO:0000313" key="2">
    <source>
        <dbReference type="Proteomes" id="UP000619244"/>
    </source>
</evidence>
<dbReference type="InterPro" id="IPR010992">
    <property type="entry name" value="IHF-like_DNA-bd_dom_sf"/>
</dbReference>
<organism evidence="1 2">
    <name type="scientific">Streptomyces minutiscleroticus</name>
    <dbReference type="NCBI Taxonomy" id="68238"/>
    <lineage>
        <taxon>Bacteria</taxon>
        <taxon>Bacillati</taxon>
        <taxon>Actinomycetota</taxon>
        <taxon>Actinomycetes</taxon>
        <taxon>Kitasatosporales</taxon>
        <taxon>Streptomycetaceae</taxon>
        <taxon>Streptomyces</taxon>
    </lineage>
</organism>
<keyword evidence="2" id="KW-1185">Reference proteome</keyword>
<dbReference type="Proteomes" id="UP000619244">
    <property type="component" value="Unassembled WGS sequence"/>
</dbReference>
<gene>
    <name evidence="1" type="ORF">GCM10010358_49700</name>
</gene>
<reference evidence="1" key="1">
    <citation type="journal article" date="2014" name="Int. J. Syst. Evol. Microbiol.">
        <title>Complete genome sequence of Corynebacterium casei LMG S-19264T (=DSM 44701T), isolated from a smear-ripened cheese.</title>
        <authorList>
            <consortium name="US DOE Joint Genome Institute (JGI-PGF)"/>
            <person name="Walter F."/>
            <person name="Albersmeier A."/>
            <person name="Kalinowski J."/>
            <person name="Ruckert C."/>
        </authorList>
    </citation>
    <scope>NUCLEOTIDE SEQUENCE</scope>
    <source>
        <strain evidence="1">JCM 4790</strain>
    </source>
</reference>
<evidence type="ECO:0000313" key="1">
    <source>
        <dbReference type="EMBL" id="GGX89803.1"/>
    </source>
</evidence>
<comment type="caution">
    <text evidence="1">The sequence shown here is derived from an EMBL/GenBank/DDBJ whole genome shotgun (WGS) entry which is preliminary data.</text>
</comment>